<name>A0ABP5ETH2_9ACTN</name>
<evidence type="ECO:0000313" key="1">
    <source>
        <dbReference type="EMBL" id="GAA2005038.1"/>
    </source>
</evidence>
<dbReference type="EMBL" id="BAAAPC010000015">
    <property type="protein sequence ID" value="GAA2005038.1"/>
    <property type="molecule type" value="Genomic_DNA"/>
</dbReference>
<comment type="caution">
    <text evidence="1">The sequence shown here is derived from an EMBL/GenBank/DDBJ whole genome shotgun (WGS) entry which is preliminary data.</text>
</comment>
<organism evidence="1 2">
    <name type="scientific">Nocardiopsis rhodophaea</name>
    <dbReference type="NCBI Taxonomy" id="280238"/>
    <lineage>
        <taxon>Bacteria</taxon>
        <taxon>Bacillati</taxon>
        <taxon>Actinomycetota</taxon>
        <taxon>Actinomycetes</taxon>
        <taxon>Streptosporangiales</taxon>
        <taxon>Nocardiopsidaceae</taxon>
        <taxon>Nocardiopsis</taxon>
    </lineage>
</organism>
<reference evidence="2" key="1">
    <citation type="journal article" date="2019" name="Int. J. Syst. Evol. Microbiol.">
        <title>The Global Catalogue of Microorganisms (GCM) 10K type strain sequencing project: providing services to taxonomists for standard genome sequencing and annotation.</title>
        <authorList>
            <consortium name="The Broad Institute Genomics Platform"/>
            <consortium name="The Broad Institute Genome Sequencing Center for Infectious Disease"/>
            <person name="Wu L."/>
            <person name="Ma J."/>
        </authorList>
    </citation>
    <scope>NUCLEOTIDE SEQUENCE [LARGE SCALE GENOMIC DNA]</scope>
    <source>
        <strain evidence="2">JCM 15313</strain>
    </source>
</reference>
<keyword evidence="2" id="KW-1185">Reference proteome</keyword>
<proteinExistence type="predicted"/>
<gene>
    <name evidence="1" type="ORF">GCM10009799_35510</name>
</gene>
<sequence>MNNGAPLCLLSYEKGNSSVPLWNVHALARDPCVMRGPGSDPAARRLHAARIGVENRPDLHIWTAHPGIRW</sequence>
<evidence type="ECO:0000313" key="2">
    <source>
        <dbReference type="Proteomes" id="UP001501585"/>
    </source>
</evidence>
<protein>
    <submittedName>
        <fullName evidence="1">Uncharacterized protein</fullName>
    </submittedName>
</protein>
<dbReference type="Proteomes" id="UP001501585">
    <property type="component" value="Unassembled WGS sequence"/>
</dbReference>
<accession>A0ABP5ETH2</accession>